<dbReference type="GO" id="GO:0004814">
    <property type="term" value="F:arginine-tRNA ligase activity"/>
    <property type="evidence" value="ECO:0007669"/>
    <property type="project" value="InterPro"/>
</dbReference>
<dbReference type="EnsemblMetazoa" id="PPAI010206-RA">
    <property type="protein sequence ID" value="PPAI010206-PA"/>
    <property type="gene ID" value="PPAI010206"/>
</dbReference>
<evidence type="ECO:0000259" key="1">
    <source>
        <dbReference type="SMART" id="SM00836"/>
    </source>
</evidence>
<dbReference type="Proteomes" id="UP000092462">
    <property type="component" value="Unassembled WGS sequence"/>
</dbReference>
<dbReference type="SMART" id="SM00836">
    <property type="entry name" value="DALR_1"/>
    <property type="match status" value="1"/>
</dbReference>
<dbReference type="GO" id="GO:0000049">
    <property type="term" value="F:tRNA binding"/>
    <property type="evidence" value="ECO:0007669"/>
    <property type="project" value="TreeGrafter"/>
</dbReference>
<dbReference type="GO" id="GO:0006420">
    <property type="term" value="P:arginyl-tRNA aminoacylation"/>
    <property type="evidence" value="ECO:0007669"/>
    <property type="project" value="InterPro"/>
</dbReference>
<dbReference type="Gene3D" id="1.10.730.10">
    <property type="entry name" value="Isoleucyl-tRNA Synthetase, Domain 1"/>
    <property type="match status" value="1"/>
</dbReference>
<dbReference type="InterPro" id="IPR009080">
    <property type="entry name" value="tRNAsynth_Ia_anticodon-bd"/>
</dbReference>
<dbReference type="InterPro" id="IPR037380">
    <property type="entry name" value="DALRD3"/>
</dbReference>
<dbReference type="VEuPathDB" id="VectorBase:PPAI010206"/>
<reference evidence="2" key="1">
    <citation type="submission" date="2022-08" db="UniProtKB">
        <authorList>
            <consortium name="EnsemblMetazoa"/>
        </authorList>
    </citation>
    <scope>IDENTIFICATION</scope>
    <source>
        <strain evidence="2">Israel</strain>
    </source>
</reference>
<dbReference type="VEuPathDB" id="VectorBase:PPAPM1_008599"/>
<dbReference type="GO" id="GO:0106217">
    <property type="term" value="P:tRNA C3-cytosine methylation"/>
    <property type="evidence" value="ECO:0007669"/>
    <property type="project" value="TreeGrafter"/>
</dbReference>
<protein>
    <recommendedName>
        <fullName evidence="1">DALR anticodon binding domain-containing protein</fullName>
    </recommendedName>
</protein>
<dbReference type="InterPro" id="IPR008909">
    <property type="entry name" value="DALR_anticod-bd"/>
</dbReference>
<dbReference type="AlphaFoldDB" id="A0A1B0DNX0"/>
<evidence type="ECO:0000313" key="3">
    <source>
        <dbReference type="Proteomes" id="UP000092462"/>
    </source>
</evidence>
<dbReference type="PANTHER" id="PTHR16043:SF1">
    <property type="entry name" value="DALR ANTICODON-BINDING DOMAIN-CONTAINING PROTEIN 3"/>
    <property type="match status" value="1"/>
</dbReference>
<dbReference type="SUPFAM" id="SSF47323">
    <property type="entry name" value="Anticodon-binding domain of a subclass of class I aminoacyl-tRNA synthetases"/>
    <property type="match status" value="1"/>
</dbReference>
<dbReference type="PANTHER" id="PTHR16043">
    <property type="entry name" value="DALRD3 PROTEIN"/>
    <property type="match status" value="1"/>
</dbReference>
<dbReference type="EMBL" id="AJVK01017918">
    <property type="status" value="NOT_ANNOTATED_CDS"/>
    <property type="molecule type" value="Genomic_DNA"/>
</dbReference>
<keyword evidence="3" id="KW-1185">Reference proteome</keyword>
<feature type="domain" description="DALR anticodon binding" evidence="1">
    <location>
        <begin position="232"/>
        <end position="363"/>
    </location>
</feature>
<name>A0A1B0DNX0_PHLPP</name>
<evidence type="ECO:0000313" key="2">
    <source>
        <dbReference type="EnsemblMetazoa" id="PPAI010206-PA"/>
    </source>
</evidence>
<organism evidence="2 3">
    <name type="scientific">Phlebotomus papatasi</name>
    <name type="common">Sandfly</name>
    <dbReference type="NCBI Taxonomy" id="29031"/>
    <lineage>
        <taxon>Eukaryota</taxon>
        <taxon>Metazoa</taxon>
        <taxon>Ecdysozoa</taxon>
        <taxon>Arthropoda</taxon>
        <taxon>Hexapoda</taxon>
        <taxon>Insecta</taxon>
        <taxon>Pterygota</taxon>
        <taxon>Neoptera</taxon>
        <taxon>Endopterygota</taxon>
        <taxon>Diptera</taxon>
        <taxon>Nematocera</taxon>
        <taxon>Psychodoidea</taxon>
        <taxon>Psychodidae</taxon>
        <taxon>Phlebotomus</taxon>
        <taxon>Phlebotomus</taxon>
    </lineage>
</organism>
<accession>A0A1B0DNX0</accession>
<proteinExistence type="predicted"/>
<sequence>CLLDRDNGNGSGDVFSYRGIDPEEIVRRSQGEKWDLPVERVEVQKNRCIVFLDRRTAFRNVIIRTLKRDEEDCEGTEEKSVFVEEISEDNQTLTDFRGILLRKVLLNLLGRSRKYSRAPQRIDADISCTITSKSSVEVASGSKKIIPGVVLDSRTRKKSSSATWMEVLEAKVKECELVARHRYGFRGPGGDSQAGKMFENLGKAILTLELVEAKPTSPVAFGGSSSRSGSFILYNSARMETLLEAFRKRNFPETPDFSEIDFSLLSEPEEWIILLNFIASEQWMIEKSLCELHLGRISPHLVCSFLHSLVTIFSTYYRRVQILTDNRQHLLQVLHCRIVLLRALRKVFNRTLALLDIAPVAKM</sequence>
<dbReference type="Pfam" id="PF05746">
    <property type="entry name" value="DALR_1"/>
    <property type="match status" value="1"/>
</dbReference>
<dbReference type="GO" id="GO:0005524">
    <property type="term" value="F:ATP binding"/>
    <property type="evidence" value="ECO:0007669"/>
    <property type="project" value="InterPro"/>
</dbReference>